<dbReference type="Proteomes" id="UP000217507">
    <property type="component" value="Chromosome"/>
</dbReference>
<evidence type="ECO:0000313" key="2">
    <source>
        <dbReference type="EMBL" id="BAY68219.1"/>
    </source>
</evidence>
<dbReference type="InterPro" id="IPR052718">
    <property type="entry name" value="NmrA-type_oxidoreductase"/>
</dbReference>
<evidence type="ECO:0000259" key="1">
    <source>
        <dbReference type="Pfam" id="PF13460"/>
    </source>
</evidence>
<dbReference type="CDD" id="cd05269">
    <property type="entry name" value="TMR_SDR_a"/>
    <property type="match status" value="1"/>
</dbReference>
<reference evidence="2 3" key="1">
    <citation type="submission" date="2017-06" db="EMBL/GenBank/DDBJ databases">
        <title>Genome sequencing of cyanobaciteial culture collection at National Institute for Environmental Studies (NIES).</title>
        <authorList>
            <person name="Hirose Y."/>
            <person name="Shimura Y."/>
            <person name="Fujisawa T."/>
            <person name="Nakamura Y."/>
            <person name="Kawachi M."/>
        </authorList>
    </citation>
    <scope>NUCLEOTIDE SEQUENCE [LARGE SCALE GENOMIC DNA]</scope>
    <source>
        <strain evidence="2 3">NIES-23</strain>
    </source>
</reference>
<dbReference type="AlphaFoldDB" id="A0A1Z4KGZ5"/>
<dbReference type="Gene3D" id="3.90.25.10">
    <property type="entry name" value="UDP-galactose 4-epimerase, domain 1"/>
    <property type="match status" value="1"/>
</dbReference>
<dbReference type="InterPro" id="IPR036291">
    <property type="entry name" value="NAD(P)-bd_dom_sf"/>
</dbReference>
<feature type="domain" description="NAD(P)-binding" evidence="1">
    <location>
        <begin position="7"/>
        <end position="181"/>
    </location>
</feature>
<dbReference type="PANTHER" id="PTHR47129:SF1">
    <property type="entry name" value="NMRA-LIKE DOMAIN-CONTAINING PROTEIN"/>
    <property type="match status" value="1"/>
</dbReference>
<evidence type="ECO:0000313" key="3">
    <source>
        <dbReference type="Proteomes" id="UP000217507"/>
    </source>
</evidence>
<dbReference type="Pfam" id="PF13460">
    <property type="entry name" value="NAD_binding_10"/>
    <property type="match status" value="1"/>
</dbReference>
<name>A0A1Z4KGZ5_ANAVA</name>
<dbReference type="SUPFAM" id="SSF51735">
    <property type="entry name" value="NAD(P)-binding Rossmann-fold domains"/>
    <property type="match status" value="1"/>
</dbReference>
<dbReference type="InterPro" id="IPR016040">
    <property type="entry name" value="NAD(P)-bd_dom"/>
</dbReference>
<sequence>MIVITAASGQLGRLVLQELLKSVPANKLVAAVRNPEKVSDFASLGVQVRQIDYTQPHTLDIAFAGAEKVLLISSSEIGSRVPQHKNVINACKQAGVKLLAYTSLLHADSSPLPLAAEHQQTETVLKESGVPYVILRNSWYNENYMTGIPVALEYGAVMGCAGEGKIASAARADYAAAAATVLLAHDQAGKVYELAGDVAYTLSEFATEISKLSGKQVIYQNLSEDEYIHVLKNAGLPESIAVMLAESETGAAKGGLFDASQTLSQLISRPTTSLSESIQTVLKL</sequence>
<proteinExistence type="predicted"/>
<dbReference type="Gene3D" id="3.40.50.720">
    <property type="entry name" value="NAD(P)-binding Rossmann-like Domain"/>
    <property type="match status" value="1"/>
</dbReference>
<dbReference type="PANTHER" id="PTHR47129">
    <property type="entry name" value="QUINONE OXIDOREDUCTASE 2"/>
    <property type="match status" value="1"/>
</dbReference>
<dbReference type="EMBL" id="AP018216">
    <property type="protein sequence ID" value="BAY68219.1"/>
    <property type="molecule type" value="Genomic_DNA"/>
</dbReference>
<accession>A0A1Z4KGZ5</accession>
<gene>
    <name evidence="2" type="ORF">NIES23_10030</name>
</gene>
<protein>
    <recommendedName>
        <fullName evidence="1">NAD(P)-binding domain-containing protein</fullName>
    </recommendedName>
</protein>
<organism evidence="2 3">
    <name type="scientific">Trichormus variabilis NIES-23</name>
    <dbReference type="NCBI Taxonomy" id="1973479"/>
    <lineage>
        <taxon>Bacteria</taxon>
        <taxon>Bacillati</taxon>
        <taxon>Cyanobacteriota</taxon>
        <taxon>Cyanophyceae</taxon>
        <taxon>Nostocales</taxon>
        <taxon>Nostocaceae</taxon>
        <taxon>Trichormus</taxon>
    </lineage>
</organism>